<accession>A0AAD4L927</accession>
<keyword evidence="1" id="KW-0472">Membrane</keyword>
<reference evidence="2" key="1">
    <citation type="submission" date="2022-01" db="EMBL/GenBank/DDBJ databases">
        <title>Comparative genomics reveals a dynamic genome evolution in the ectomycorrhizal milk-cap (Lactarius) mushrooms.</title>
        <authorList>
            <consortium name="DOE Joint Genome Institute"/>
            <person name="Lebreton A."/>
            <person name="Tang N."/>
            <person name="Kuo A."/>
            <person name="LaButti K."/>
            <person name="Drula E."/>
            <person name="Barry K."/>
            <person name="Clum A."/>
            <person name="Lipzen A."/>
            <person name="Mousain D."/>
            <person name="Ng V."/>
            <person name="Wang R."/>
            <person name="Wang X."/>
            <person name="Dai Y."/>
            <person name="Henrissat B."/>
            <person name="Grigoriev I.V."/>
            <person name="Guerin-Laguette A."/>
            <person name="Yu F."/>
            <person name="Martin F.M."/>
        </authorList>
    </citation>
    <scope>NUCLEOTIDE SEQUENCE</scope>
    <source>
        <strain evidence="2">QP</strain>
    </source>
</reference>
<keyword evidence="3" id="KW-1185">Reference proteome</keyword>
<evidence type="ECO:0000313" key="3">
    <source>
        <dbReference type="Proteomes" id="UP001201163"/>
    </source>
</evidence>
<dbReference type="EMBL" id="JAKELL010000099">
    <property type="protein sequence ID" value="KAH8982510.1"/>
    <property type="molecule type" value="Genomic_DNA"/>
</dbReference>
<keyword evidence="1" id="KW-1133">Transmembrane helix</keyword>
<evidence type="ECO:0000313" key="2">
    <source>
        <dbReference type="EMBL" id="KAH8982510.1"/>
    </source>
</evidence>
<dbReference type="AlphaFoldDB" id="A0AAD4L927"/>
<feature type="transmembrane region" description="Helical" evidence="1">
    <location>
        <begin position="236"/>
        <end position="256"/>
    </location>
</feature>
<gene>
    <name evidence="2" type="ORF">EDB92DRAFT_1640687</name>
</gene>
<evidence type="ECO:0000256" key="1">
    <source>
        <dbReference type="SAM" id="Phobius"/>
    </source>
</evidence>
<organism evidence="2 3">
    <name type="scientific">Lactarius akahatsu</name>
    <dbReference type="NCBI Taxonomy" id="416441"/>
    <lineage>
        <taxon>Eukaryota</taxon>
        <taxon>Fungi</taxon>
        <taxon>Dikarya</taxon>
        <taxon>Basidiomycota</taxon>
        <taxon>Agaricomycotina</taxon>
        <taxon>Agaricomycetes</taxon>
        <taxon>Russulales</taxon>
        <taxon>Russulaceae</taxon>
        <taxon>Lactarius</taxon>
    </lineage>
</organism>
<name>A0AAD4L927_9AGAM</name>
<feature type="transmembrane region" description="Helical" evidence="1">
    <location>
        <begin position="203"/>
        <end position="224"/>
    </location>
</feature>
<dbReference type="Proteomes" id="UP001201163">
    <property type="component" value="Unassembled WGS sequence"/>
</dbReference>
<sequence>MTDATLDAALLSGDEHGEQKLHRGPCNLIGYPKLLHPAAGHGNYSTTCTTNWPSEILDTWHTSQFLRHPRLVSHLLSRLACEVVEGAILASPPFSPSLSSPSHGLQWITRLPLPSCVGFCSQSLSSPQVAATRAPNWSVYQPILSSTSPFSPLSLIFSIACGAVEGAALSSPRLSPHSLELSSSLSPGLQTVAFVLACGVRGMILPLPALFPFLVAPCLPLVLIPSFARVSKSRPYLNLPAILVLLLVFLLILPRFPGLFLRSTPLHHPSCPPCPLFAVIYEGRPSLPSLSLYLRPPTRATAFRHCPFLPAVPALCTPRRQPSRVRGKCRRPFYRCRPPLSCACHRLYLCHLPITGGNTSLYLPCPPPPRLRMLDSPYRLPQSPL</sequence>
<protein>
    <submittedName>
        <fullName evidence="2">Uncharacterized protein</fullName>
    </submittedName>
</protein>
<proteinExistence type="predicted"/>
<keyword evidence="1" id="KW-0812">Transmembrane</keyword>
<comment type="caution">
    <text evidence="2">The sequence shown here is derived from an EMBL/GenBank/DDBJ whole genome shotgun (WGS) entry which is preliminary data.</text>
</comment>